<dbReference type="PRINTS" id="PR01590">
    <property type="entry name" value="HTHFIS"/>
</dbReference>
<evidence type="ECO:0000313" key="3">
    <source>
        <dbReference type="EMBL" id="BCG48183.1"/>
    </source>
</evidence>
<dbReference type="Gene3D" id="1.10.10.60">
    <property type="entry name" value="Homeodomain-like"/>
    <property type="match status" value="1"/>
</dbReference>
<gene>
    <name evidence="3" type="ORF">GEOBRER4_n3058</name>
</gene>
<organism evidence="3 4">
    <name type="scientific">Citrifermentans bremense</name>
    <dbReference type="NCBI Taxonomy" id="60035"/>
    <lineage>
        <taxon>Bacteria</taxon>
        <taxon>Pseudomonadati</taxon>
        <taxon>Thermodesulfobacteriota</taxon>
        <taxon>Desulfuromonadia</taxon>
        <taxon>Geobacterales</taxon>
        <taxon>Geobacteraceae</taxon>
        <taxon>Citrifermentans</taxon>
    </lineage>
</organism>
<dbReference type="GO" id="GO:0043565">
    <property type="term" value="F:sequence-specific DNA binding"/>
    <property type="evidence" value="ECO:0007669"/>
    <property type="project" value="InterPro"/>
</dbReference>
<feature type="compositionally biased region" description="Basic and acidic residues" evidence="1">
    <location>
        <begin position="68"/>
        <end position="77"/>
    </location>
</feature>
<proteinExistence type="predicted"/>
<accession>A0A6S6M378</accession>
<reference evidence="3 4" key="1">
    <citation type="submission" date="2020-06" db="EMBL/GenBank/DDBJ databases">
        <title>Interaction of electrochemicaly active bacteria, Geobacter bremensis R4 on different carbon anode.</title>
        <authorList>
            <person name="Meng L."/>
            <person name="Yoshida N."/>
        </authorList>
    </citation>
    <scope>NUCLEOTIDE SEQUENCE [LARGE SCALE GENOMIC DNA]</scope>
    <source>
        <strain evidence="3 4">R4</strain>
    </source>
</reference>
<dbReference type="KEGG" id="gbn:GEOBRER4_29330"/>
<feature type="domain" description="DNA binding HTH" evidence="2">
    <location>
        <begin position="22"/>
        <end position="63"/>
    </location>
</feature>
<dbReference type="Pfam" id="PF02954">
    <property type="entry name" value="HTH_8"/>
    <property type="match status" value="1"/>
</dbReference>
<keyword evidence="3" id="KW-0238">DNA-binding</keyword>
<dbReference type="RefSeq" id="WP_226377799.1">
    <property type="nucleotide sequence ID" value="NZ_AP023213.1"/>
</dbReference>
<dbReference type="SUPFAM" id="SSF46689">
    <property type="entry name" value="Homeodomain-like"/>
    <property type="match status" value="1"/>
</dbReference>
<dbReference type="InterPro" id="IPR009057">
    <property type="entry name" value="Homeodomain-like_sf"/>
</dbReference>
<evidence type="ECO:0000313" key="4">
    <source>
        <dbReference type="Proteomes" id="UP000515472"/>
    </source>
</evidence>
<sequence>MRASNNNEFAGEHIQLLPEGISLEELEKLIIQLALKKSGGNQTKAAKYLKTSRDTLRYRMKKFGLGENGKEEGRFDGEELEGEQIAPCGA</sequence>
<evidence type="ECO:0000259" key="2">
    <source>
        <dbReference type="Pfam" id="PF02954"/>
    </source>
</evidence>
<protein>
    <submittedName>
        <fullName evidence="3">Sigma-54 dependent DNA-binding response regulator</fullName>
    </submittedName>
</protein>
<dbReference type="EMBL" id="AP023213">
    <property type="protein sequence ID" value="BCG48183.1"/>
    <property type="molecule type" value="Genomic_DNA"/>
</dbReference>
<dbReference type="AlphaFoldDB" id="A0A6S6M378"/>
<evidence type="ECO:0000256" key="1">
    <source>
        <dbReference type="SAM" id="MobiDB-lite"/>
    </source>
</evidence>
<feature type="region of interest" description="Disordered" evidence="1">
    <location>
        <begin position="68"/>
        <end position="90"/>
    </location>
</feature>
<dbReference type="InterPro" id="IPR002197">
    <property type="entry name" value="HTH_Fis"/>
</dbReference>
<name>A0A6S6M378_9BACT</name>
<dbReference type="Proteomes" id="UP000515472">
    <property type="component" value="Chromosome"/>
</dbReference>
<keyword evidence="4" id="KW-1185">Reference proteome</keyword>